<dbReference type="Gene3D" id="1.10.510.10">
    <property type="entry name" value="Transferase(Phosphotransferase) domain 1"/>
    <property type="match status" value="1"/>
</dbReference>
<dbReference type="InterPro" id="IPR024604">
    <property type="entry name" value="GSG2_C"/>
</dbReference>
<evidence type="ECO:0000259" key="10">
    <source>
        <dbReference type="SMART" id="SM01331"/>
    </source>
</evidence>
<dbReference type="Pfam" id="PF12330">
    <property type="entry name" value="Haspin_kinase"/>
    <property type="match status" value="1"/>
</dbReference>
<sequence length="596" mass="66375">MPRKQVYGKRANATPIFSSSTVFMSSPAKAATVAKGKIEEVEEIEDLMNRLDGLEIESSLTKASVAKKTVRKALKTRDGNVAVPQNRLPVEEPKKQLKLRSKPPEAKPNKKPTPPFNAPKDQIVLQQPSALEAPRPELNAYSTHVKPLLDLCSDPAARKIPTPFKTWAAHLDPHFNIAKIAEASYGEVYRLSLKESIPGFTKADESVLKVIALKPPSIMQSPHDTEVVCERISKKEKAKEEKIAWMSSVSSVVSEVKLLQRMTPVPGFTNFREMRVLQGRPAPSFVAAWKAFNKSRASGQKSIFPDPGKKGSYDDTQLWAVVEMQDAGTDLENVMIEDIWSVWDVFWGVALAVGKGEEGMRFEHRDLHLGNICIRSRCPNDSLSSPSVRTTRRKLGFTGLETTIIDYTLSRADMDDVTTTNIPCPASAEPEVAFLDLELDPAIFEGDAAEEYQYEIYRYMRASMYLLDPLADLNSRWEEAQSSGHAWRGFHPQTNLLWLHFVLFKLLENMMWPSCALPLGQIPEGERKGAKRKALKLEKILGQLQELLQPETLSSNGLGSVRDLVAVALLEGWLDEEDVLGLGVEGEGKEESAERG</sequence>
<dbReference type="GO" id="GO:0005634">
    <property type="term" value="C:nucleus"/>
    <property type="evidence" value="ECO:0007669"/>
    <property type="project" value="TreeGrafter"/>
</dbReference>
<dbReference type="GO" id="GO:0000278">
    <property type="term" value="P:mitotic cell cycle"/>
    <property type="evidence" value="ECO:0007669"/>
    <property type="project" value="TreeGrafter"/>
</dbReference>
<dbReference type="Proteomes" id="UP000250140">
    <property type="component" value="Unassembled WGS sequence"/>
</dbReference>
<name>A0A8E2JYY4_9PEZI</name>
<evidence type="ECO:0000313" key="12">
    <source>
        <dbReference type="Proteomes" id="UP000250140"/>
    </source>
</evidence>
<organism evidence="11 12">
    <name type="scientific">Glonium stellatum</name>
    <dbReference type="NCBI Taxonomy" id="574774"/>
    <lineage>
        <taxon>Eukaryota</taxon>
        <taxon>Fungi</taxon>
        <taxon>Dikarya</taxon>
        <taxon>Ascomycota</taxon>
        <taxon>Pezizomycotina</taxon>
        <taxon>Dothideomycetes</taxon>
        <taxon>Pleosporomycetidae</taxon>
        <taxon>Gloniales</taxon>
        <taxon>Gloniaceae</taxon>
        <taxon>Glonium</taxon>
    </lineage>
</organism>
<keyword evidence="6" id="KW-0067">ATP-binding</keyword>
<dbReference type="PANTHER" id="PTHR24419">
    <property type="entry name" value="INTERLEUKIN-1 RECEPTOR-ASSOCIATED KINASE"/>
    <property type="match status" value="1"/>
</dbReference>
<dbReference type="SMART" id="SM01331">
    <property type="entry name" value="DUF3635"/>
    <property type="match status" value="1"/>
</dbReference>
<evidence type="ECO:0000256" key="9">
    <source>
        <dbReference type="SAM" id="MobiDB-lite"/>
    </source>
</evidence>
<dbReference type="OrthoDB" id="21018at2759"/>
<protein>
    <recommendedName>
        <fullName evidence="1">non-specific serine/threonine protein kinase</fullName>
        <ecNumber evidence="1">2.7.11.1</ecNumber>
    </recommendedName>
</protein>
<keyword evidence="3" id="KW-0808">Transferase</keyword>
<evidence type="ECO:0000256" key="6">
    <source>
        <dbReference type="ARBA" id="ARBA00022840"/>
    </source>
</evidence>
<evidence type="ECO:0000256" key="3">
    <source>
        <dbReference type="ARBA" id="ARBA00022679"/>
    </source>
</evidence>
<comment type="catalytic activity">
    <reaction evidence="7">
        <text>L-threonyl-[protein] + ATP = O-phospho-L-threonyl-[protein] + ADP + H(+)</text>
        <dbReference type="Rhea" id="RHEA:46608"/>
        <dbReference type="Rhea" id="RHEA-COMP:11060"/>
        <dbReference type="Rhea" id="RHEA-COMP:11605"/>
        <dbReference type="ChEBI" id="CHEBI:15378"/>
        <dbReference type="ChEBI" id="CHEBI:30013"/>
        <dbReference type="ChEBI" id="CHEBI:30616"/>
        <dbReference type="ChEBI" id="CHEBI:61977"/>
        <dbReference type="ChEBI" id="CHEBI:456216"/>
        <dbReference type="EC" id="2.7.11.1"/>
    </reaction>
</comment>
<dbReference type="EC" id="2.7.11.1" evidence="1"/>
<dbReference type="GO" id="GO:0005524">
    <property type="term" value="F:ATP binding"/>
    <property type="evidence" value="ECO:0007669"/>
    <property type="project" value="UniProtKB-KW"/>
</dbReference>
<evidence type="ECO:0000256" key="1">
    <source>
        <dbReference type="ARBA" id="ARBA00012513"/>
    </source>
</evidence>
<dbReference type="GO" id="GO:0005737">
    <property type="term" value="C:cytoplasm"/>
    <property type="evidence" value="ECO:0007669"/>
    <property type="project" value="TreeGrafter"/>
</dbReference>
<feature type="region of interest" description="Disordered" evidence="9">
    <location>
        <begin position="76"/>
        <end position="120"/>
    </location>
</feature>
<keyword evidence="5" id="KW-0418">Kinase</keyword>
<dbReference type="GO" id="GO:0072354">
    <property type="term" value="F:histone H3T3 kinase activity"/>
    <property type="evidence" value="ECO:0007669"/>
    <property type="project" value="TreeGrafter"/>
</dbReference>
<reference evidence="11 12" key="1">
    <citation type="journal article" date="2016" name="Nat. Commun.">
        <title>Ectomycorrhizal ecology is imprinted in the genome of the dominant symbiotic fungus Cenococcum geophilum.</title>
        <authorList>
            <consortium name="DOE Joint Genome Institute"/>
            <person name="Peter M."/>
            <person name="Kohler A."/>
            <person name="Ohm R.A."/>
            <person name="Kuo A."/>
            <person name="Krutzmann J."/>
            <person name="Morin E."/>
            <person name="Arend M."/>
            <person name="Barry K.W."/>
            <person name="Binder M."/>
            <person name="Choi C."/>
            <person name="Clum A."/>
            <person name="Copeland A."/>
            <person name="Grisel N."/>
            <person name="Haridas S."/>
            <person name="Kipfer T."/>
            <person name="LaButti K."/>
            <person name="Lindquist E."/>
            <person name="Lipzen A."/>
            <person name="Maire R."/>
            <person name="Meier B."/>
            <person name="Mihaltcheva S."/>
            <person name="Molinier V."/>
            <person name="Murat C."/>
            <person name="Poggeler S."/>
            <person name="Quandt C.A."/>
            <person name="Sperisen C."/>
            <person name="Tritt A."/>
            <person name="Tisserant E."/>
            <person name="Crous P.W."/>
            <person name="Henrissat B."/>
            <person name="Nehls U."/>
            <person name="Egli S."/>
            <person name="Spatafora J.W."/>
            <person name="Grigoriev I.V."/>
            <person name="Martin F.M."/>
        </authorList>
    </citation>
    <scope>NUCLEOTIDE SEQUENCE [LARGE SCALE GENOMIC DNA]</scope>
    <source>
        <strain evidence="11 12">CBS 207.34</strain>
    </source>
</reference>
<evidence type="ECO:0000256" key="4">
    <source>
        <dbReference type="ARBA" id="ARBA00022741"/>
    </source>
</evidence>
<accession>A0A8E2JYY4</accession>
<evidence type="ECO:0000256" key="2">
    <source>
        <dbReference type="ARBA" id="ARBA00022527"/>
    </source>
</evidence>
<keyword evidence="4" id="KW-0547">Nucleotide-binding</keyword>
<evidence type="ECO:0000256" key="5">
    <source>
        <dbReference type="ARBA" id="ARBA00022777"/>
    </source>
</evidence>
<keyword evidence="2" id="KW-0723">Serine/threonine-protein kinase</keyword>
<evidence type="ECO:0000256" key="7">
    <source>
        <dbReference type="ARBA" id="ARBA00047899"/>
    </source>
</evidence>
<proteinExistence type="predicted"/>
<keyword evidence="12" id="KW-1185">Reference proteome</keyword>
<dbReference type="GO" id="GO:0035556">
    <property type="term" value="P:intracellular signal transduction"/>
    <property type="evidence" value="ECO:0007669"/>
    <property type="project" value="TreeGrafter"/>
</dbReference>
<feature type="domain" description="Serine/threonine-protein kinase haspin C-terminal" evidence="10">
    <location>
        <begin position="441"/>
        <end position="560"/>
    </location>
</feature>
<evidence type="ECO:0000256" key="8">
    <source>
        <dbReference type="ARBA" id="ARBA00048679"/>
    </source>
</evidence>
<dbReference type="AlphaFoldDB" id="A0A8E2JYY4"/>
<gene>
    <name evidence="11" type="ORF">AOQ84DRAFT_384795</name>
</gene>
<dbReference type="PANTHER" id="PTHR24419:SF18">
    <property type="entry name" value="SERINE_THREONINE-PROTEIN KINASE HASPIN"/>
    <property type="match status" value="1"/>
</dbReference>
<evidence type="ECO:0000313" key="11">
    <source>
        <dbReference type="EMBL" id="OCL14329.1"/>
    </source>
</evidence>
<dbReference type="Gene3D" id="3.30.200.20">
    <property type="entry name" value="Phosphorylase Kinase, domain 1"/>
    <property type="match status" value="1"/>
</dbReference>
<comment type="catalytic activity">
    <reaction evidence="8">
        <text>L-seryl-[protein] + ATP = O-phospho-L-seryl-[protein] + ADP + H(+)</text>
        <dbReference type="Rhea" id="RHEA:17989"/>
        <dbReference type="Rhea" id="RHEA-COMP:9863"/>
        <dbReference type="Rhea" id="RHEA-COMP:11604"/>
        <dbReference type="ChEBI" id="CHEBI:15378"/>
        <dbReference type="ChEBI" id="CHEBI:29999"/>
        <dbReference type="ChEBI" id="CHEBI:30616"/>
        <dbReference type="ChEBI" id="CHEBI:83421"/>
        <dbReference type="ChEBI" id="CHEBI:456216"/>
        <dbReference type="EC" id="2.7.11.1"/>
    </reaction>
</comment>
<dbReference type="EMBL" id="KV748587">
    <property type="protein sequence ID" value="OCL14329.1"/>
    <property type="molecule type" value="Genomic_DNA"/>
</dbReference>